<keyword evidence="4" id="KW-1185">Reference proteome</keyword>
<dbReference type="InterPro" id="IPR000259">
    <property type="entry name" value="Adhesion_dom_fimbrial"/>
</dbReference>
<feature type="chain" id="PRO_5003169499" evidence="1">
    <location>
        <begin position="23"/>
        <end position="185"/>
    </location>
</feature>
<dbReference type="InterPro" id="IPR036937">
    <property type="entry name" value="Adhesion_dom_fimbrial_sf"/>
</dbReference>
<dbReference type="Pfam" id="PF00419">
    <property type="entry name" value="Fimbrial"/>
    <property type="match status" value="1"/>
</dbReference>
<dbReference type="Proteomes" id="UP000006872">
    <property type="component" value="Chromosome"/>
</dbReference>
<dbReference type="InterPro" id="IPR008966">
    <property type="entry name" value="Adhesion_dom_sf"/>
</dbReference>
<keyword evidence="1" id="KW-0732">Signal</keyword>
<dbReference type="SUPFAM" id="SSF49401">
    <property type="entry name" value="Bacterial adhesins"/>
    <property type="match status" value="1"/>
</dbReference>
<dbReference type="HOGENOM" id="CLU_125860_0_0_6"/>
<accession>E3GCB4</accession>
<feature type="signal peptide" evidence="1">
    <location>
        <begin position="1"/>
        <end position="22"/>
    </location>
</feature>
<evidence type="ECO:0000313" key="4">
    <source>
        <dbReference type="Proteomes" id="UP000006872"/>
    </source>
</evidence>
<dbReference type="EMBL" id="CP002272">
    <property type="protein sequence ID" value="ADO49000.1"/>
    <property type="molecule type" value="Genomic_DNA"/>
</dbReference>
<dbReference type="KEGG" id="esc:Entcl_2752"/>
<protein>
    <submittedName>
        <fullName evidence="3">Fimbrial protein domain-containing protein</fullName>
    </submittedName>
</protein>
<dbReference type="Gene3D" id="2.60.40.1090">
    <property type="entry name" value="Fimbrial-type adhesion domain"/>
    <property type="match status" value="1"/>
</dbReference>
<reference evidence="3 4" key="2">
    <citation type="journal article" date="2011" name="Stand. Genomic Sci.">
        <title>Complete genome sequence of 'Enterobacter lignolyticus' SCF1.</title>
        <authorList>
            <person name="Deangelis K.M."/>
            <person name="D'Haeseleer P."/>
            <person name="Chivian D."/>
            <person name="Fortney J.L."/>
            <person name="Khudyakov J."/>
            <person name="Simmons B."/>
            <person name="Woo H."/>
            <person name="Arkin A.P."/>
            <person name="Davenport K.W."/>
            <person name="Goodwin L."/>
            <person name="Chen A."/>
            <person name="Ivanova N."/>
            <person name="Kyrpides N.C."/>
            <person name="Mavromatis K."/>
            <person name="Woyke T."/>
            <person name="Hazen T.C."/>
        </authorList>
    </citation>
    <scope>NUCLEOTIDE SEQUENCE [LARGE SCALE GENOMIC DNA]</scope>
    <source>
        <strain evidence="3 4">SCF1</strain>
    </source>
</reference>
<sequence length="185" mass="19298">MKRAIVAAAVLSAVFASVGAFAAQETGVLTIKGAVVGNPCTFVDGKSEETVILKQISINDINNEVINSAIAKNSEETKLLTITCPTVTVNDHVNVRIVSPSMDDNGFIANQNTAPTSPQKVGFMLTGTGGGQVVNNALNAITIPGNELVGGQEYQIPLTVHYARNGDETTQGDVIATVRLEVSSD</sequence>
<name>E3GCB4_ENTLS</name>
<evidence type="ECO:0000313" key="3">
    <source>
        <dbReference type="EMBL" id="ADO49000.1"/>
    </source>
</evidence>
<dbReference type="RefSeq" id="WP_013366733.1">
    <property type="nucleotide sequence ID" value="NC_014618.1"/>
</dbReference>
<dbReference type="InterPro" id="IPR050263">
    <property type="entry name" value="Bact_Fimbrial_Adh_Pro"/>
</dbReference>
<dbReference type="eggNOG" id="COG3539">
    <property type="taxonomic scope" value="Bacteria"/>
</dbReference>
<dbReference type="GO" id="GO:0009289">
    <property type="term" value="C:pilus"/>
    <property type="evidence" value="ECO:0007669"/>
    <property type="project" value="InterPro"/>
</dbReference>
<gene>
    <name evidence="3" type="ordered locus">Entcl_2752</name>
</gene>
<evidence type="ECO:0000256" key="1">
    <source>
        <dbReference type="SAM" id="SignalP"/>
    </source>
</evidence>
<proteinExistence type="predicted"/>
<evidence type="ECO:0000259" key="2">
    <source>
        <dbReference type="Pfam" id="PF00419"/>
    </source>
</evidence>
<dbReference type="AlphaFoldDB" id="E3GCB4"/>
<reference evidence="4" key="1">
    <citation type="submission" date="2010-10" db="EMBL/GenBank/DDBJ databases">
        <title>Complete sequence of Enterobacter cloacae SCF1.</title>
        <authorList>
            <consortium name="US DOE Joint Genome Institute"/>
            <person name="Lucas S."/>
            <person name="Copeland A."/>
            <person name="Lapidus A."/>
            <person name="Cheng J.-F."/>
            <person name="Bruce D."/>
            <person name="Goodwin L."/>
            <person name="Pitluck S."/>
            <person name="Davenport K."/>
            <person name="Detter J.C."/>
            <person name="Han C."/>
            <person name="Tapia R."/>
            <person name="Land M."/>
            <person name="Hauser L."/>
            <person name="Chang Y.-J."/>
            <person name="Jeffries C."/>
            <person name="Kyrpides N."/>
            <person name="Ivanova N."/>
            <person name="Mikhailova N."/>
            <person name="DeAngelis K."/>
            <person name="Arkin A.P."/>
            <person name="Chivian D."/>
            <person name="Edwards B."/>
            <person name="Woo H."/>
            <person name="Hazen T.C."/>
            <person name="Woyke T."/>
        </authorList>
    </citation>
    <scope>NUCLEOTIDE SEQUENCE [LARGE SCALE GENOMIC DNA]</scope>
    <source>
        <strain evidence="4">SCF1</strain>
    </source>
</reference>
<dbReference type="GO" id="GO:0043709">
    <property type="term" value="P:cell adhesion involved in single-species biofilm formation"/>
    <property type="evidence" value="ECO:0007669"/>
    <property type="project" value="TreeGrafter"/>
</dbReference>
<organism evidence="3 4">
    <name type="scientific">Enterobacter lignolyticus (strain SCF1)</name>
    <dbReference type="NCBI Taxonomy" id="701347"/>
    <lineage>
        <taxon>Bacteria</taxon>
        <taxon>Pseudomonadati</taxon>
        <taxon>Pseudomonadota</taxon>
        <taxon>Gammaproteobacteria</taxon>
        <taxon>Enterobacterales</taxon>
        <taxon>Enterobacteriaceae</taxon>
        <taxon>Pluralibacter</taxon>
    </lineage>
</organism>
<dbReference type="PANTHER" id="PTHR33420:SF32">
    <property type="entry name" value="FIMBRIAL-LIKE PROTEIN"/>
    <property type="match status" value="1"/>
</dbReference>
<feature type="domain" description="Fimbrial-type adhesion" evidence="2">
    <location>
        <begin position="31"/>
        <end position="183"/>
    </location>
</feature>
<dbReference type="STRING" id="701347.Entcl_2752"/>
<dbReference type="PANTHER" id="PTHR33420">
    <property type="entry name" value="FIMBRIAL SUBUNIT ELFA-RELATED"/>
    <property type="match status" value="1"/>
</dbReference>